<reference evidence="4" key="1">
    <citation type="journal article" date="2019" name="Int. J. Syst. Evol. Microbiol.">
        <title>The Global Catalogue of Microorganisms (GCM) 10K type strain sequencing project: providing services to taxonomists for standard genome sequencing and annotation.</title>
        <authorList>
            <consortium name="The Broad Institute Genomics Platform"/>
            <consortium name="The Broad Institute Genome Sequencing Center for Infectious Disease"/>
            <person name="Wu L."/>
            <person name="Ma J."/>
        </authorList>
    </citation>
    <scope>NUCLEOTIDE SEQUENCE [LARGE SCALE GENOMIC DNA]</scope>
    <source>
        <strain evidence="4">XZYJT-10</strain>
    </source>
</reference>
<dbReference type="InterPro" id="IPR015943">
    <property type="entry name" value="WD40/YVTN_repeat-like_dom_sf"/>
</dbReference>
<comment type="caution">
    <text evidence="3">The sequence shown here is derived from an EMBL/GenBank/DDBJ whole genome shotgun (WGS) entry which is preliminary data.</text>
</comment>
<keyword evidence="1" id="KW-0812">Transmembrane</keyword>
<evidence type="ECO:0000259" key="2">
    <source>
        <dbReference type="Pfam" id="PF13360"/>
    </source>
</evidence>
<evidence type="ECO:0000313" key="4">
    <source>
        <dbReference type="Proteomes" id="UP001596548"/>
    </source>
</evidence>
<dbReference type="Pfam" id="PF13360">
    <property type="entry name" value="PQQ_2"/>
    <property type="match status" value="1"/>
</dbReference>
<gene>
    <name evidence="3" type="ORF">ACFQS1_35940</name>
</gene>
<accession>A0ABW2I3B5</accession>
<protein>
    <submittedName>
        <fullName evidence="3">PQQ-binding-like beta-propeller repeat protein</fullName>
    </submittedName>
</protein>
<feature type="domain" description="Pyrrolo-quinoline quinone repeat" evidence="2">
    <location>
        <begin position="92"/>
        <end position="325"/>
    </location>
</feature>
<keyword evidence="4" id="KW-1185">Reference proteome</keyword>
<dbReference type="PANTHER" id="PTHR34512:SF30">
    <property type="entry name" value="OUTER MEMBRANE PROTEIN ASSEMBLY FACTOR BAMB"/>
    <property type="match status" value="1"/>
</dbReference>
<dbReference type="PANTHER" id="PTHR34512">
    <property type="entry name" value="CELL SURFACE PROTEIN"/>
    <property type="match status" value="1"/>
</dbReference>
<keyword evidence="1" id="KW-0472">Membrane</keyword>
<dbReference type="Gene3D" id="2.130.10.10">
    <property type="entry name" value="YVTN repeat-like/Quinoprotein amine dehydrogenase"/>
    <property type="match status" value="1"/>
</dbReference>
<dbReference type="RefSeq" id="WP_378976665.1">
    <property type="nucleotide sequence ID" value="NZ_JBHTBJ010000050.1"/>
</dbReference>
<keyword evidence="1" id="KW-1133">Transmembrane helix</keyword>
<name>A0ABW2I3B5_9ACTN</name>
<dbReference type="EMBL" id="JBHTBJ010000050">
    <property type="protein sequence ID" value="MFC7279386.1"/>
    <property type="molecule type" value="Genomic_DNA"/>
</dbReference>
<dbReference type="SUPFAM" id="SSF50998">
    <property type="entry name" value="Quinoprotein alcohol dehydrogenase-like"/>
    <property type="match status" value="1"/>
</dbReference>
<evidence type="ECO:0000256" key="1">
    <source>
        <dbReference type="SAM" id="Phobius"/>
    </source>
</evidence>
<dbReference type="Proteomes" id="UP001596548">
    <property type="component" value="Unassembled WGS sequence"/>
</dbReference>
<dbReference type="InterPro" id="IPR002372">
    <property type="entry name" value="PQQ_rpt_dom"/>
</dbReference>
<dbReference type="InterPro" id="IPR011047">
    <property type="entry name" value="Quinoprotein_ADH-like_sf"/>
</dbReference>
<organism evidence="3 4">
    <name type="scientific">Paractinoplanes rhizophilus</name>
    <dbReference type="NCBI Taxonomy" id="1416877"/>
    <lineage>
        <taxon>Bacteria</taxon>
        <taxon>Bacillati</taxon>
        <taxon>Actinomycetota</taxon>
        <taxon>Actinomycetes</taxon>
        <taxon>Micromonosporales</taxon>
        <taxon>Micromonosporaceae</taxon>
        <taxon>Paractinoplanes</taxon>
    </lineage>
</organism>
<feature type="transmembrane region" description="Helical" evidence="1">
    <location>
        <begin position="41"/>
        <end position="59"/>
    </location>
</feature>
<sequence length="430" mass="45920">MPTRALAVHAERMVAEVPLIDLDRPPPAGAEIRAVERSRPVRLLAVLVIALLTLGGSVVPPPGLTPVLSVSEPVTSLQLGAGSLFLSTPTFVRRYDLPAGRTRWTRPFDRAVQTLWTDGADRTVLVLSGSEQQWLTALDATTGRQLWSQESPDTSVLTATPGGVLTQSGWNGRSSLRLTDARTGRVVWTREVDPAGFLGPDELYQGGSPWIVAVGNDGDVVVLSYADGSVLARGDLGLIYEQGGDHSVPANAASVSVVGDRLYLSRRVRGKVSLTAYSVHSLTPLWRTEGGPVGTVSDCGTVLCVADTRWVTAVDPAGGGVRWEQPSWGIAYRYDAGRLFAYDNQEDAEAALIDAGTGRVLHPLGHSRQLGRLILRTEGIRTWVSVPDAATGDLRTAGSMTHVASFRCQQAAGYLVCPTLTGDTIVWRVG</sequence>
<evidence type="ECO:0000313" key="3">
    <source>
        <dbReference type="EMBL" id="MFC7279386.1"/>
    </source>
</evidence>
<proteinExistence type="predicted"/>